<name>A0ACC2MYD6_PERAE</name>
<keyword evidence="2" id="KW-1185">Reference proteome</keyword>
<reference evidence="1 2" key="1">
    <citation type="journal article" date="2022" name="Hortic Res">
        <title>A haplotype resolved chromosomal level avocado genome allows analysis of novel avocado genes.</title>
        <authorList>
            <person name="Nath O."/>
            <person name="Fletcher S.J."/>
            <person name="Hayward A."/>
            <person name="Shaw L.M."/>
            <person name="Masouleh A.K."/>
            <person name="Furtado A."/>
            <person name="Henry R.J."/>
            <person name="Mitter N."/>
        </authorList>
    </citation>
    <scope>NUCLEOTIDE SEQUENCE [LARGE SCALE GENOMIC DNA]</scope>
    <source>
        <strain evidence="2">cv. Hass</strain>
    </source>
</reference>
<gene>
    <name evidence="1" type="ORF">MRB53_003724</name>
</gene>
<dbReference type="EMBL" id="CM056809">
    <property type="protein sequence ID" value="KAJ8650701.1"/>
    <property type="molecule type" value="Genomic_DNA"/>
</dbReference>
<evidence type="ECO:0000313" key="1">
    <source>
        <dbReference type="EMBL" id="KAJ8650701.1"/>
    </source>
</evidence>
<evidence type="ECO:0000313" key="2">
    <source>
        <dbReference type="Proteomes" id="UP001234297"/>
    </source>
</evidence>
<organism evidence="1 2">
    <name type="scientific">Persea americana</name>
    <name type="common">Avocado</name>
    <dbReference type="NCBI Taxonomy" id="3435"/>
    <lineage>
        <taxon>Eukaryota</taxon>
        <taxon>Viridiplantae</taxon>
        <taxon>Streptophyta</taxon>
        <taxon>Embryophyta</taxon>
        <taxon>Tracheophyta</taxon>
        <taxon>Spermatophyta</taxon>
        <taxon>Magnoliopsida</taxon>
        <taxon>Magnoliidae</taxon>
        <taxon>Laurales</taxon>
        <taxon>Lauraceae</taxon>
        <taxon>Persea</taxon>
    </lineage>
</organism>
<proteinExistence type="predicted"/>
<comment type="caution">
    <text evidence="1">The sequence shown here is derived from an EMBL/GenBank/DDBJ whole genome shotgun (WGS) entry which is preliminary data.</text>
</comment>
<sequence>MSSINYTCDLRLAATRALCDALDCSLINFKDETERNRIIKALLKTSASKEAEIKYAAFECLLSISSTCYEVLEPYMQAIFDLTINAVKCDEEVVAL</sequence>
<dbReference type="Proteomes" id="UP001234297">
    <property type="component" value="Chromosome 1"/>
</dbReference>
<accession>A0ACC2MYD6</accession>
<protein>
    <submittedName>
        <fullName evidence="1">Uncharacterized protein</fullName>
    </submittedName>
</protein>